<dbReference type="Proteomes" id="UP000472270">
    <property type="component" value="Unassembled WGS sequence"/>
</dbReference>
<keyword evidence="2" id="KW-1185">Reference proteome</keyword>
<dbReference type="GO" id="GO:0008285">
    <property type="term" value="P:negative regulation of cell population proliferation"/>
    <property type="evidence" value="ECO:0007669"/>
    <property type="project" value="TreeGrafter"/>
</dbReference>
<organism evidence="1 2">
    <name type="scientific">Sinocyclocheilus rhinocerous</name>
    <dbReference type="NCBI Taxonomy" id="307959"/>
    <lineage>
        <taxon>Eukaryota</taxon>
        <taxon>Metazoa</taxon>
        <taxon>Chordata</taxon>
        <taxon>Craniata</taxon>
        <taxon>Vertebrata</taxon>
        <taxon>Euteleostomi</taxon>
        <taxon>Actinopterygii</taxon>
        <taxon>Neopterygii</taxon>
        <taxon>Teleostei</taxon>
        <taxon>Ostariophysi</taxon>
        <taxon>Cypriniformes</taxon>
        <taxon>Cyprinidae</taxon>
        <taxon>Cyprininae</taxon>
        <taxon>Sinocyclocheilus</taxon>
    </lineage>
</organism>
<reference evidence="1" key="2">
    <citation type="submission" date="2025-09" db="UniProtKB">
        <authorList>
            <consortium name="Ensembl"/>
        </authorList>
    </citation>
    <scope>IDENTIFICATION</scope>
</reference>
<dbReference type="PANTHER" id="PTHR15154:SF2">
    <property type="entry name" value="HAMARTIN"/>
    <property type="match status" value="1"/>
</dbReference>
<dbReference type="GO" id="GO:0032007">
    <property type="term" value="P:negative regulation of TOR signaling"/>
    <property type="evidence" value="ECO:0007669"/>
    <property type="project" value="TreeGrafter"/>
</dbReference>
<gene>
    <name evidence="1" type="primary">LOC107735738</name>
</gene>
<reference evidence="1" key="1">
    <citation type="submission" date="2025-08" db="UniProtKB">
        <authorList>
            <consortium name="Ensembl"/>
        </authorList>
    </citation>
    <scope>IDENTIFICATION</scope>
</reference>
<dbReference type="GO" id="GO:0051726">
    <property type="term" value="P:regulation of cell cycle"/>
    <property type="evidence" value="ECO:0007669"/>
    <property type="project" value="TreeGrafter"/>
</dbReference>
<dbReference type="Pfam" id="PF04388">
    <property type="entry name" value="Hamartin"/>
    <property type="match status" value="1"/>
</dbReference>
<proteinExistence type="predicted"/>
<dbReference type="GO" id="GO:0033596">
    <property type="term" value="C:TSC1-TSC2 complex"/>
    <property type="evidence" value="ECO:0007669"/>
    <property type="project" value="TreeGrafter"/>
</dbReference>
<dbReference type="AlphaFoldDB" id="A0A673FU42"/>
<evidence type="ECO:0000313" key="1">
    <source>
        <dbReference type="Ensembl" id="ENSSRHP00000002970.1"/>
    </source>
</evidence>
<dbReference type="InterPro" id="IPR007483">
    <property type="entry name" value="Hamartin"/>
</dbReference>
<evidence type="ECO:0000313" key="2">
    <source>
        <dbReference type="Proteomes" id="UP000472270"/>
    </source>
</evidence>
<protein>
    <submittedName>
        <fullName evidence="1">Hamartin-like</fullName>
    </submittedName>
</protein>
<accession>A0A673FU42</accession>
<dbReference type="Ensembl" id="ENSSRHT00000003083.1">
    <property type="protein sequence ID" value="ENSSRHP00000002970.1"/>
    <property type="gene ID" value="ENSSRHG00000002050.1"/>
</dbReference>
<sequence length="135" mass="15086">MAKDQPNVSDLVALLGSTDLHELEQVKNLLQETLSADKGTMLLNSLVEYFLETSSSQAVDILSSVREPHDKYLLDKMNECMGKQSCRLSTITLLGHIVRKQPPWIHKIARFPLLASLLKCLKVPKIQNQSSVMGL</sequence>
<dbReference type="PANTHER" id="PTHR15154">
    <property type="entry name" value="HAMARTIN"/>
    <property type="match status" value="1"/>
</dbReference>
<name>A0A673FU42_9TELE</name>